<keyword evidence="3" id="KW-1185">Reference proteome</keyword>
<evidence type="ECO:0000256" key="1">
    <source>
        <dbReference type="SAM" id="MobiDB-lite"/>
    </source>
</evidence>
<accession>A0ABV9ENT7</accession>
<organism evidence="2 3">
    <name type="scientific">Sphaerisporangium corydalis</name>
    <dbReference type="NCBI Taxonomy" id="1441875"/>
    <lineage>
        <taxon>Bacteria</taxon>
        <taxon>Bacillati</taxon>
        <taxon>Actinomycetota</taxon>
        <taxon>Actinomycetes</taxon>
        <taxon>Streptosporangiales</taxon>
        <taxon>Streptosporangiaceae</taxon>
        <taxon>Sphaerisporangium</taxon>
    </lineage>
</organism>
<evidence type="ECO:0000313" key="2">
    <source>
        <dbReference type="EMBL" id="MFC4590380.1"/>
    </source>
</evidence>
<gene>
    <name evidence="2" type="ORF">ACFO8L_30100</name>
</gene>
<feature type="region of interest" description="Disordered" evidence="1">
    <location>
        <begin position="1"/>
        <end position="22"/>
    </location>
</feature>
<dbReference type="Proteomes" id="UP001595891">
    <property type="component" value="Unassembled WGS sequence"/>
</dbReference>
<comment type="caution">
    <text evidence="2">The sequence shown here is derived from an EMBL/GenBank/DDBJ whole genome shotgun (WGS) entry which is preliminary data.</text>
</comment>
<dbReference type="EMBL" id="JBHSFN010000022">
    <property type="protein sequence ID" value="MFC4590380.1"/>
    <property type="molecule type" value="Genomic_DNA"/>
</dbReference>
<name>A0ABV9ENT7_9ACTN</name>
<evidence type="ECO:0000313" key="3">
    <source>
        <dbReference type="Proteomes" id="UP001595891"/>
    </source>
</evidence>
<proteinExistence type="predicted"/>
<reference evidence="3" key="1">
    <citation type="journal article" date="2019" name="Int. J. Syst. Evol. Microbiol.">
        <title>The Global Catalogue of Microorganisms (GCM) 10K type strain sequencing project: providing services to taxonomists for standard genome sequencing and annotation.</title>
        <authorList>
            <consortium name="The Broad Institute Genomics Platform"/>
            <consortium name="The Broad Institute Genome Sequencing Center for Infectious Disease"/>
            <person name="Wu L."/>
            <person name="Ma J."/>
        </authorList>
    </citation>
    <scope>NUCLEOTIDE SEQUENCE [LARGE SCALE GENOMIC DNA]</scope>
    <source>
        <strain evidence="3">CCUG 49560</strain>
    </source>
</reference>
<protein>
    <submittedName>
        <fullName evidence="2">Uncharacterized protein</fullName>
    </submittedName>
</protein>
<sequence length="126" mass="13600">MATGQTATDLRPDWVEDDGISESTAEKHNEALDLVQRLLAARGVRSFAVRTIRLKLSSERPSRRLQTRLGPELVVPGGDGQPVAMVNVGARSGCYLVTLRGDRPGMHTVNQQSPQRAADLILAADA</sequence>
<dbReference type="RefSeq" id="WP_262844131.1">
    <property type="nucleotide sequence ID" value="NZ_JANZYP010000025.1"/>
</dbReference>